<feature type="compositionally biased region" description="Basic and acidic residues" evidence="1">
    <location>
        <begin position="331"/>
        <end position="341"/>
    </location>
</feature>
<feature type="compositionally biased region" description="Low complexity" evidence="1">
    <location>
        <begin position="114"/>
        <end position="129"/>
    </location>
</feature>
<feature type="compositionally biased region" description="Polar residues" evidence="1">
    <location>
        <begin position="180"/>
        <end position="189"/>
    </location>
</feature>
<accession>A0A1Y2AWW9</accession>
<feature type="compositionally biased region" description="Low complexity" evidence="1">
    <location>
        <begin position="294"/>
        <end position="306"/>
    </location>
</feature>
<proteinExistence type="predicted"/>
<reference evidence="2 3" key="1">
    <citation type="submission" date="2016-07" db="EMBL/GenBank/DDBJ databases">
        <title>Pervasive Adenine N6-methylation of Active Genes in Fungi.</title>
        <authorList>
            <consortium name="DOE Joint Genome Institute"/>
            <person name="Mondo S.J."/>
            <person name="Dannebaum R.O."/>
            <person name="Kuo R.C."/>
            <person name="Labutti K."/>
            <person name="Haridas S."/>
            <person name="Kuo A."/>
            <person name="Salamov A."/>
            <person name="Ahrendt S.R."/>
            <person name="Lipzen A."/>
            <person name="Sullivan W."/>
            <person name="Andreopoulos W.B."/>
            <person name="Clum A."/>
            <person name="Lindquist E."/>
            <person name="Daum C."/>
            <person name="Ramamoorthy G.K."/>
            <person name="Gryganskyi A."/>
            <person name="Culley D."/>
            <person name="Magnuson J.K."/>
            <person name="James T.Y."/>
            <person name="O'Malley M.A."/>
            <person name="Stajich J.E."/>
            <person name="Spatafora J.W."/>
            <person name="Visel A."/>
            <person name="Grigoriev I.V."/>
        </authorList>
    </citation>
    <scope>NUCLEOTIDE SEQUENCE [LARGE SCALE GENOMIC DNA]</scope>
    <source>
        <strain evidence="2 3">68-887.2</strain>
    </source>
</reference>
<feature type="compositionally biased region" description="Basic and acidic residues" evidence="1">
    <location>
        <begin position="69"/>
        <end position="87"/>
    </location>
</feature>
<evidence type="ECO:0000256" key="1">
    <source>
        <dbReference type="SAM" id="MobiDB-lite"/>
    </source>
</evidence>
<keyword evidence="3" id="KW-1185">Reference proteome</keyword>
<comment type="caution">
    <text evidence="2">The sequence shown here is derived from an EMBL/GenBank/DDBJ whole genome shotgun (WGS) entry which is preliminary data.</text>
</comment>
<dbReference type="AlphaFoldDB" id="A0A1Y2AWW9"/>
<dbReference type="Proteomes" id="UP000193986">
    <property type="component" value="Unassembled WGS sequence"/>
</dbReference>
<feature type="region of interest" description="Disordered" evidence="1">
    <location>
        <begin position="266"/>
        <end position="341"/>
    </location>
</feature>
<protein>
    <submittedName>
        <fullName evidence="2">Uncharacterized protein</fullName>
    </submittedName>
</protein>
<dbReference type="EMBL" id="MCFC01000041">
    <property type="protein sequence ID" value="ORY27069.1"/>
    <property type="molecule type" value="Genomic_DNA"/>
</dbReference>
<feature type="compositionally biased region" description="Polar residues" evidence="1">
    <location>
        <begin position="307"/>
        <end position="318"/>
    </location>
</feature>
<organism evidence="2 3">
    <name type="scientific">Naematelia encephala</name>
    <dbReference type="NCBI Taxonomy" id="71784"/>
    <lineage>
        <taxon>Eukaryota</taxon>
        <taxon>Fungi</taxon>
        <taxon>Dikarya</taxon>
        <taxon>Basidiomycota</taxon>
        <taxon>Agaricomycotina</taxon>
        <taxon>Tremellomycetes</taxon>
        <taxon>Tremellales</taxon>
        <taxon>Naemateliaceae</taxon>
        <taxon>Naematelia</taxon>
    </lineage>
</organism>
<evidence type="ECO:0000313" key="3">
    <source>
        <dbReference type="Proteomes" id="UP000193986"/>
    </source>
</evidence>
<feature type="compositionally biased region" description="Low complexity" evidence="1">
    <location>
        <begin position="160"/>
        <end position="173"/>
    </location>
</feature>
<name>A0A1Y2AWW9_9TREE</name>
<gene>
    <name evidence="2" type="ORF">BCR39DRAFT_539096</name>
</gene>
<evidence type="ECO:0000313" key="2">
    <source>
        <dbReference type="EMBL" id="ORY27069.1"/>
    </source>
</evidence>
<dbReference type="InParanoid" id="A0A1Y2AWW9"/>
<sequence>MPATLPLGSGEGIKLGNIWLDLLNRHIFLHHTTVITLTTDAISSTNRMNPEDHTHRSRNGGTYRNSGSRRREMDRGRIVPTEIRHTDLNPSSGMGTDRNGVAGSRFSMESLQISQPPRSSTTSPSMDRSGVNGRMSPTEAGSSTGRSHQAAVTGRHRSRSASPPRGSRSGSNGMPPPPSMISTGSQMSQGGEYDEGIRGYPRSSGHLFPSSSTWHTSGGARNPYGGTFAQLPPTESGVSTGGTMEEIHRQGFLASQAIAVVLQHQHTMGRPHSTGSAASQSFAGPSSPHRRRSSWTSPRSPWGSSTARNGTLSFSVSLSPSGEDPSDEDEDHPRRPDSLGQ</sequence>
<feature type="region of interest" description="Disordered" evidence="1">
    <location>
        <begin position="44"/>
        <end position="242"/>
    </location>
</feature>
<feature type="compositionally biased region" description="Polar residues" evidence="1">
    <location>
        <begin position="273"/>
        <end position="283"/>
    </location>
</feature>